<accession>A0A0M2HPI5</accession>
<keyword evidence="3" id="KW-1185">Reference proteome</keyword>
<dbReference type="AlphaFoldDB" id="A0A0M2HPI5"/>
<evidence type="ECO:0000313" key="2">
    <source>
        <dbReference type="EMBL" id="KJL46381.1"/>
    </source>
</evidence>
<dbReference type="PANTHER" id="PTHR43233:SF1">
    <property type="entry name" value="FAMILY N-ACETYLTRANSFERASE, PUTATIVE (AFU_ORTHOLOGUE AFUA_6G03350)-RELATED"/>
    <property type="match status" value="1"/>
</dbReference>
<dbReference type="RefSeq" id="WP_045258574.1">
    <property type="nucleotide sequence ID" value="NZ_JYJB01000010.1"/>
</dbReference>
<protein>
    <submittedName>
        <fullName evidence="2">Acetyltransferase (GNAT) family protein</fullName>
    </submittedName>
</protein>
<dbReference type="PATRIC" id="fig|273678.4.peg.3012"/>
<dbReference type="InterPro" id="IPR000182">
    <property type="entry name" value="GNAT_dom"/>
</dbReference>
<organism evidence="2 3">
    <name type="scientific">Microbacterium hydrocarbonoxydans</name>
    <dbReference type="NCBI Taxonomy" id="273678"/>
    <lineage>
        <taxon>Bacteria</taxon>
        <taxon>Bacillati</taxon>
        <taxon>Actinomycetota</taxon>
        <taxon>Actinomycetes</taxon>
        <taxon>Micrococcales</taxon>
        <taxon>Microbacteriaceae</taxon>
        <taxon>Microbacterium</taxon>
    </lineage>
</organism>
<gene>
    <name evidence="2" type="ORF">RS84_03013</name>
</gene>
<dbReference type="Gene3D" id="3.40.630.30">
    <property type="match status" value="1"/>
</dbReference>
<dbReference type="Proteomes" id="UP000033900">
    <property type="component" value="Unassembled WGS sequence"/>
</dbReference>
<dbReference type="GO" id="GO:0016747">
    <property type="term" value="F:acyltransferase activity, transferring groups other than amino-acyl groups"/>
    <property type="evidence" value="ECO:0007669"/>
    <property type="project" value="InterPro"/>
</dbReference>
<proteinExistence type="predicted"/>
<dbReference type="CDD" id="cd04301">
    <property type="entry name" value="NAT_SF"/>
    <property type="match status" value="1"/>
</dbReference>
<evidence type="ECO:0000259" key="1">
    <source>
        <dbReference type="PROSITE" id="PS51186"/>
    </source>
</evidence>
<dbReference type="PANTHER" id="PTHR43233">
    <property type="entry name" value="FAMILY N-ACETYLTRANSFERASE, PUTATIVE (AFU_ORTHOLOGUE AFUA_6G03350)-RELATED"/>
    <property type="match status" value="1"/>
</dbReference>
<name>A0A0M2HPI5_9MICO</name>
<dbReference type="InterPro" id="IPR016181">
    <property type="entry name" value="Acyl_CoA_acyltransferase"/>
</dbReference>
<evidence type="ECO:0000313" key="3">
    <source>
        <dbReference type="Proteomes" id="UP000033900"/>
    </source>
</evidence>
<feature type="domain" description="N-acetyltransferase" evidence="1">
    <location>
        <begin position="5"/>
        <end position="138"/>
    </location>
</feature>
<dbReference type="InterPro" id="IPR053144">
    <property type="entry name" value="Acetyltransferase_Butenolide"/>
</dbReference>
<dbReference type="STRING" id="273678.RS84_03013"/>
<dbReference type="OrthoDB" id="3216107at2"/>
<reference evidence="2 3" key="1">
    <citation type="submission" date="2015-02" db="EMBL/GenBank/DDBJ databases">
        <title>Draft genome sequences of ten Microbacterium spp. with emphasis on heavy metal contaminated environments.</title>
        <authorList>
            <person name="Corretto E."/>
        </authorList>
    </citation>
    <scope>NUCLEOTIDE SEQUENCE [LARGE SCALE GENOMIC DNA]</scope>
    <source>
        <strain evidence="2 3">SA35</strain>
    </source>
</reference>
<dbReference type="PROSITE" id="PS51186">
    <property type="entry name" value="GNAT"/>
    <property type="match status" value="1"/>
</dbReference>
<dbReference type="EMBL" id="JYJB01000010">
    <property type="protein sequence ID" value="KJL46381.1"/>
    <property type="molecule type" value="Genomic_DNA"/>
</dbReference>
<sequence>MRSPFRFSNDSSLIDRARVHAWLSEDAYWAKGRSRETQDAAIDASRNYGIWDADGEQVAYARVVTDGVTFAWLCDVFVDPGIRGGGLGKTLIEGVLADLEPLGLRRVMLATADAHGLYARYGFAPAEDPNRFMIKQMTP</sequence>
<comment type="caution">
    <text evidence="2">The sequence shown here is derived from an EMBL/GenBank/DDBJ whole genome shotgun (WGS) entry which is preliminary data.</text>
</comment>
<keyword evidence="2" id="KW-0808">Transferase</keyword>
<dbReference type="Pfam" id="PF00583">
    <property type="entry name" value="Acetyltransf_1"/>
    <property type="match status" value="1"/>
</dbReference>
<dbReference type="SUPFAM" id="SSF55729">
    <property type="entry name" value="Acyl-CoA N-acyltransferases (Nat)"/>
    <property type="match status" value="1"/>
</dbReference>